<evidence type="ECO:0000313" key="9">
    <source>
        <dbReference type="Proteomes" id="UP000198623"/>
    </source>
</evidence>
<comment type="similarity">
    <text evidence="2">Belongs to the EamA transporter family.</text>
</comment>
<dbReference type="InterPro" id="IPR050638">
    <property type="entry name" value="AA-Vitamin_Transporters"/>
</dbReference>
<feature type="transmembrane region" description="Helical" evidence="6">
    <location>
        <begin position="185"/>
        <end position="204"/>
    </location>
</feature>
<dbReference type="STRING" id="1045558.SAMN05216175_1263"/>
<feature type="domain" description="EamA" evidence="7">
    <location>
        <begin position="14"/>
        <end position="141"/>
    </location>
</feature>
<evidence type="ECO:0000259" key="7">
    <source>
        <dbReference type="Pfam" id="PF00892"/>
    </source>
</evidence>
<feature type="transmembrane region" description="Helical" evidence="6">
    <location>
        <begin position="272"/>
        <end position="289"/>
    </location>
</feature>
<protein>
    <submittedName>
        <fullName evidence="8">EamA-like transporter family protein</fullName>
    </submittedName>
</protein>
<feature type="transmembrane region" description="Helical" evidence="6">
    <location>
        <begin position="12"/>
        <end position="31"/>
    </location>
</feature>
<dbReference type="InterPro" id="IPR000620">
    <property type="entry name" value="EamA_dom"/>
</dbReference>
<feature type="transmembrane region" description="Helical" evidence="6">
    <location>
        <begin position="37"/>
        <end position="57"/>
    </location>
</feature>
<feature type="domain" description="EamA" evidence="7">
    <location>
        <begin position="159"/>
        <end position="289"/>
    </location>
</feature>
<dbReference type="RefSeq" id="WP_090731036.1">
    <property type="nucleotide sequence ID" value="NZ_FOOU01000026.1"/>
</dbReference>
<organism evidence="8 9">
    <name type="scientific">Neptunomonas qingdaonensis</name>
    <dbReference type="NCBI Taxonomy" id="1045558"/>
    <lineage>
        <taxon>Bacteria</taxon>
        <taxon>Pseudomonadati</taxon>
        <taxon>Pseudomonadota</taxon>
        <taxon>Gammaproteobacteria</taxon>
        <taxon>Oceanospirillales</taxon>
        <taxon>Oceanospirillaceae</taxon>
        <taxon>Neptunomonas</taxon>
    </lineage>
</organism>
<evidence type="ECO:0000256" key="6">
    <source>
        <dbReference type="SAM" id="Phobius"/>
    </source>
</evidence>
<dbReference type="Gene3D" id="1.10.3730.20">
    <property type="match status" value="1"/>
</dbReference>
<feature type="transmembrane region" description="Helical" evidence="6">
    <location>
        <begin position="125"/>
        <end position="144"/>
    </location>
</feature>
<dbReference type="EMBL" id="FOOU01000026">
    <property type="protein sequence ID" value="SFG99483.1"/>
    <property type="molecule type" value="Genomic_DNA"/>
</dbReference>
<reference evidence="9" key="1">
    <citation type="submission" date="2016-10" db="EMBL/GenBank/DDBJ databases">
        <authorList>
            <person name="Varghese N."/>
            <person name="Submissions S."/>
        </authorList>
    </citation>
    <scope>NUCLEOTIDE SEQUENCE [LARGE SCALE GENOMIC DNA]</scope>
    <source>
        <strain evidence="9">CGMCC 1.10971</strain>
    </source>
</reference>
<name>A0A1I2WDR8_9GAMM</name>
<dbReference type="GO" id="GO:0016020">
    <property type="term" value="C:membrane"/>
    <property type="evidence" value="ECO:0007669"/>
    <property type="project" value="UniProtKB-SubCell"/>
</dbReference>
<dbReference type="PANTHER" id="PTHR32322:SF2">
    <property type="entry name" value="EAMA DOMAIN-CONTAINING PROTEIN"/>
    <property type="match status" value="1"/>
</dbReference>
<sequence length="298" mass="32557">MLALRTRLIPFIPLIFVLLWSTGFIGAKYGLPYIEPFNMLFIRMLLTLAVFMVLMALFKSTWPTGRQGLHQLVSGSLVHAAYLGGVFAAIKWDMPAGVVAIVVGLQPLLTALIGRIWFKQSLAKVQLLGLVLGLAGVSMVLIGGKEMGELTLRPEAIGATIIALLGISVGTLYQKRFGAGVDLMAGSFFQYLATAFWMGLLAFSMETREVEWSFDLIMALGWLVFGLSVSAVLLLMYMIREGESARVASYFYLVPPVTVIEAWLLFDEALGVLALLGIFITVLGVYLVLKSPKGLIRS</sequence>
<keyword evidence="5 6" id="KW-0472">Membrane</keyword>
<feature type="transmembrane region" description="Helical" evidence="6">
    <location>
        <begin position="249"/>
        <end position="266"/>
    </location>
</feature>
<keyword evidence="4 6" id="KW-1133">Transmembrane helix</keyword>
<feature type="transmembrane region" description="Helical" evidence="6">
    <location>
        <begin position="156"/>
        <end position="173"/>
    </location>
</feature>
<evidence type="ECO:0000256" key="1">
    <source>
        <dbReference type="ARBA" id="ARBA00004141"/>
    </source>
</evidence>
<evidence type="ECO:0000313" key="8">
    <source>
        <dbReference type="EMBL" id="SFG99483.1"/>
    </source>
</evidence>
<keyword evidence="3 6" id="KW-0812">Transmembrane</keyword>
<evidence type="ECO:0000256" key="4">
    <source>
        <dbReference type="ARBA" id="ARBA00022989"/>
    </source>
</evidence>
<keyword evidence="9" id="KW-1185">Reference proteome</keyword>
<feature type="transmembrane region" description="Helical" evidence="6">
    <location>
        <begin position="216"/>
        <end position="237"/>
    </location>
</feature>
<dbReference type="PANTHER" id="PTHR32322">
    <property type="entry name" value="INNER MEMBRANE TRANSPORTER"/>
    <property type="match status" value="1"/>
</dbReference>
<gene>
    <name evidence="8" type="ORF">SAMN05216175_1263</name>
</gene>
<proteinExistence type="inferred from homology"/>
<dbReference type="AlphaFoldDB" id="A0A1I2WDR8"/>
<evidence type="ECO:0000256" key="3">
    <source>
        <dbReference type="ARBA" id="ARBA00022692"/>
    </source>
</evidence>
<feature type="transmembrane region" description="Helical" evidence="6">
    <location>
        <begin position="69"/>
        <end position="90"/>
    </location>
</feature>
<dbReference type="Proteomes" id="UP000198623">
    <property type="component" value="Unassembled WGS sequence"/>
</dbReference>
<dbReference type="Pfam" id="PF00892">
    <property type="entry name" value="EamA"/>
    <property type="match status" value="2"/>
</dbReference>
<dbReference type="InterPro" id="IPR037185">
    <property type="entry name" value="EmrE-like"/>
</dbReference>
<dbReference type="OrthoDB" id="9809509at2"/>
<feature type="transmembrane region" description="Helical" evidence="6">
    <location>
        <begin position="96"/>
        <end position="118"/>
    </location>
</feature>
<comment type="subcellular location">
    <subcellularLocation>
        <location evidence="1">Membrane</location>
        <topology evidence="1">Multi-pass membrane protein</topology>
    </subcellularLocation>
</comment>
<evidence type="ECO:0000256" key="5">
    <source>
        <dbReference type="ARBA" id="ARBA00023136"/>
    </source>
</evidence>
<evidence type="ECO:0000256" key="2">
    <source>
        <dbReference type="ARBA" id="ARBA00007362"/>
    </source>
</evidence>
<accession>A0A1I2WDR8</accession>
<dbReference type="SUPFAM" id="SSF103481">
    <property type="entry name" value="Multidrug resistance efflux transporter EmrE"/>
    <property type="match status" value="2"/>
</dbReference>